<feature type="transmembrane region" description="Helical" evidence="5">
    <location>
        <begin position="228"/>
        <end position="248"/>
    </location>
</feature>
<dbReference type="ExpressionAtlas" id="A0A3Q0KTM8">
    <property type="expression patterns" value="baseline and differential"/>
</dbReference>
<keyword evidence="6" id="KW-1185">Reference proteome</keyword>
<feature type="transmembrane region" description="Helical" evidence="5">
    <location>
        <begin position="414"/>
        <end position="436"/>
    </location>
</feature>
<dbReference type="PANTHER" id="PTHR23507:SF1">
    <property type="entry name" value="FI18259P1-RELATED"/>
    <property type="match status" value="1"/>
</dbReference>
<dbReference type="WBParaSite" id="Smp_177780.1">
    <property type="protein sequence ID" value="Smp_177780.1"/>
    <property type="gene ID" value="Smp_177780"/>
</dbReference>
<dbReference type="FunCoup" id="A0A3Q0KTM8">
    <property type="interactions" value="123"/>
</dbReference>
<dbReference type="InterPro" id="IPR011701">
    <property type="entry name" value="MFS"/>
</dbReference>
<feature type="transmembrane region" description="Helical" evidence="5">
    <location>
        <begin position="477"/>
        <end position="500"/>
    </location>
</feature>
<comment type="subcellular location">
    <subcellularLocation>
        <location evidence="1">Membrane</location>
        <topology evidence="1">Multi-pass membrane protein</topology>
    </subcellularLocation>
</comment>
<evidence type="ECO:0000256" key="2">
    <source>
        <dbReference type="ARBA" id="ARBA00022692"/>
    </source>
</evidence>
<dbReference type="PANTHER" id="PTHR23507">
    <property type="entry name" value="ZGC:174356"/>
    <property type="match status" value="1"/>
</dbReference>
<feature type="transmembrane region" description="Helical" evidence="5">
    <location>
        <begin position="96"/>
        <end position="117"/>
    </location>
</feature>
<evidence type="ECO:0000313" key="6">
    <source>
        <dbReference type="Proteomes" id="UP000008854"/>
    </source>
</evidence>
<evidence type="ECO:0000256" key="1">
    <source>
        <dbReference type="ARBA" id="ARBA00004141"/>
    </source>
</evidence>
<evidence type="ECO:0000256" key="5">
    <source>
        <dbReference type="SAM" id="Phobius"/>
    </source>
</evidence>
<feature type="transmembrane region" description="Helical" evidence="5">
    <location>
        <begin position="448"/>
        <end position="471"/>
    </location>
</feature>
<organism evidence="6 7">
    <name type="scientific">Schistosoma mansoni</name>
    <name type="common">Blood fluke</name>
    <dbReference type="NCBI Taxonomy" id="6183"/>
    <lineage>
        <taxon>Eukaryota</taxon>
        <taxon>Metazoa</taxon>
        <taxon>Spiralia</taxon>
        <taxon>Lophotrochozoa</taxon>
        <taxon>Platyhelminthes</taxon>
        <taxon>Trematoda</taxon>
        <taxon>Digenea</taxon>
        <taxon>Strigeidida</taxon>
        <taxon>Schistosomatoidea</taxon>
        <taxon>Schistosomatidae</taxon>
        <taxon>Schistosoma</taxon>
    </lineage>
</organism>
<dbReference type="AlphaFoldDB" id="A0A3Q0KTM8"/>
<dbReference type="InterPro" id="IPR036259">
    <property type="entry name" value="MFS_trans_sf"/>
</dbReference>
<accession>A0A3Q0KTM8</accession>
<feature type="transmembrane region" description="Helical" evidence="5">
    <location>
        <begin position="357"/>
        <end position="377"/>
    </location>
</feature>
<reference evidence="6" key="1">
    <citation type="journal article" date="2012" name="PLoS Negl. Trop. Dis.">
        <title>A systematically improved high quality genome and transcriptome of the human blood fluke Schistosoma mansoni.</title>
        <authorList>
            <person name="Protasio A.V."/>
            <person name="Tsai I.J."/>
            <person name="Babbage A."/>
            <person name="Nichol S."/>
            <person name="Hunt M."/>
            <person name="Aslett M.A."/>
            <person name="De Silva N."/>
            <person name="Velarde G.S."/>
            <person name="Anderson T.J."/>
            <person name="Clark R.C."/>
            <person name="Davidson C."/>
            <person name="Dillon G.P."/>
            <person name="Holroyd N.E."/>
            <person name="LoVerde P.T."/>
            <person name="Lloyd C."/>
            <person name="McQuillan J."/>
            <person name="Oliveira G."/>
            <person name="Otto T.D."/>
            <person name="Parker-Manuel S.J."/>
            <person name="Quail M.A."/>
            <person name="Wilson R.A."/>
            <person name="Zerlotini A."/>
            <person name="Dunne D.W."/>
            <person name="Berriman M."/>
        </authorList>
    </citation>
    <scope>NUCLEOTIDE SEQUENCE [LARGE SCALE GENOMIC DNA]</scope>
    <source>
        <strain evidence="6">Puerto Rican</strain>
    </source>
</reference>
<name>A0A3Q0KTM8_SCHMA</name>
<feature type="transmembrane region" description="Helical" evidence="5">
    <location>
        <begin position="153"/>
        <end position="171"/>
    </location>
</feature>
<dbReference type="SUPFAM" id="SSF103473">
    <property type="entry name" value="MFS general substrate transporter"/>
    <property type="match status" value="1"/>
</dbReference>
<feature type="transmembrane region" description="Helical" evidence="5">
    <location>
        <begin position="389"/>
        <end position="408"/>
    </location>
</feature>
<sequence length="524" mass="60416">MFSIFQRTIHLKQSIHLVIFCFFLYKLTETILQYGTRIEIYKIICLSFINSTKIEKIICSGENDNIDVDYDHDHDDAVKHSIDDQLLPKIQRLSGYYLLTYRILLNLPATIACFVYGICSNKYGHKISMLIPCLGAVIACTLFSLSILPNNNIIHHSVIYILIGGFIYGICGKSSAITMGANSYITDMTNIDNRTCMLGRLLGINCLGLSIGTLCLGLFLTFLNYSDSIIFCALSNLFIVLILLFFVVDSKSDENTPILHNNDNNNNRPIHLTVPCTRSMEMTNNHIMKLYEFIQTTIIEQFYQSYKFLFSKNFNEKYKLLLILLFTVLFNQMTKSGEQDIILLYLRNEPTLWTSQLYSYYLTCYYGCMFIHLTLILPIIEQKLTLHDTTFILIGLLLKIIRLLLFSITKQKRWIFFGAIIGSAAGYITSATRSIISKLIYKTEISASFALISIFETMANLFGGLLFTIIYNYTLTFMTSFIFILDALLHVLIMILFIWLRFKLILFEKTMNYGKNYEYIENKT</sequence>
<evidence type="ECO:0000313" key="7">
    <source>
        <dbReference type="WBParaSite" id="Smp_177780.1"/>
    </source>
</evidence>
<keyword evidence="2 5" id="KW-0812">Transmembrane</keyword>
<evidence type="ECO:0000256" key="3">
    <source>
        <dbReference type="ARBA" id="ARBA00022989"/>
    </source>
</evidence>
<dbReference type="Gene3D" id="1.20.1250.20">
    <property type="entry name" value="MFS general substrate transporter like domains"/>
    <property type="match status" value="1"/>
</dbReference>
<feature type="transmembrane region" description="Helical" evidence="5">
    <location>
        <begin position="201"/>
        <end position="222"/>
    </location>
</feature>
<keyword evidence="4 5" id="KW-0472">Membrane</keyword>
<keyword evidence="3 5" id="KW-1133">Transmembrane helix</keyword>
<dbReference type="InParanoid" id="A0A3Q0KTM8"/>
<proteinExistence type="predicted"/>
<dbReference type="Pfam" id="PF07690">
    <property type="entry name" value="MFS_1"/>
    <property type="match status" value="1"/>
</dbReference>
<feature type="transmembrane region" description="Helical" evidence="5">
    <location>
        <begin position="129"/>
        <end position="147"/>
    </location>
</feature>
<evidence type="ECO:0000256" key="4">
    <source>
        <dbReference type="ARBA" id="ARBA00023136"/>
    </source>
</evidence>
<reference evidence="7" key="2">
    <citation type="submission" date="2018-12" db="UniProtKB">
        <authorList>
            <consortium name="WormBaseParasite"/>
        </authorList>
    </citation>
    <scope>IDENTIFICATION</scope>
    <source>
        <strain evidence="7">Puerto Rican</strain>
    </source>
</reference>
<dbReference type="Proteomes" id="UP000008854">
    <property type="component" value="Unassembled WGS sequence"/>
</dbReference>
<dbReference type="GO" id="GO:0022857">
    <property type="term" value="F:transmembrane transporter activity"/>
    <property type="evidence" value="ECO:0007669"/>
    <property type="project" value="InterPro"/>
</dbReference>
<dbReference type="GO" id="GO:0016020">
    <property type="term" value="C:membrane"/>
    <property type="evidence" value="ECO:0007669"/>
    <property type="project" value="UniProtKB-SubCell"/>
</dbReference>
<protein>
    <submittedName>
        <fullName evidence="7">Putative sugar transporter</fullName>
    </submittedName>
</protein>